<dbReference type="GO" id="GO:0012505">
    <property type="term" value="C:endomembrane system"/>
    <property type="evidence" value="ECO:0000318"/>
    <property type="project" value="GO_Central"/>
</dbReference>
<protein>
    <submittedName>
        <fullName evidence="12">Syntaxin 1.2</fullName>
    </submittedName>
</protein>
<dbReference type="SMART" id="SM00397">
    <property type="entry name" value="t_SNARE"/>
    <property type="match status" value="1"/>
</dbReference>
<dbReference type="Pfam" id="PF00804">
    <property type="entry name" value="Syntaxin"/>
    <property type="match status" value="1"/>
</dbReference>
<dbReference type="OrthoDB" id="10255013at2759"/>
<dbReference type="RefSeq" id="XP_002115196.1">
    <property type="nucleotide sequence ID" value="XM_002115160.1"/>
</dbReference>
<keyword evidence="7" id="KW-0175">Coiled coil</keyword>
<evidence type="ECO:0000256" key="4">
    <source>
        <dbReference type="ARBA" id="ARBA00022448"/>
    </source>
</evidence>
<dbReference type="InterPro" id="IPR006012">
    <property type="entry name" value="Syntaxin/epimorphin_CS"/>
</dbReference>
<evidence type="ECO:0000256" key="8">
    <source>
        <dbReference type="ARBA" id="ARBA00023136"/>
    </source>
</evidence>
<reference evidence="12 13" key="1">
    <citation type="journal article" date="2008" name="Nature">
        <title>The Trichoplax genome and the nature of placozoans.</title>
        <authorList>
            <person name="Srivastava M."/>
            <person name="Begovic E."/>
            <person name="Chapman J."/>
            <person name="Putnam N.H."/>
            <person name="Hellsten U."/>
            <person name="Kawashima T."/>
            <person name="Kuo A."/>
            <person name="Mitros T."/>
            <person name="Salamov A."/>
            <person name="Carpenter M.L."/>
            <person name="Signorovitch A.Y."/>
            <person name="Moreno M.A."/>
            <person name="Kamm K."/>
            <person name="Grimwood J."/>
            <person name="Schmutz J."/>
            <person name="Shapiro H."/>
            <person name="Grigoriev I.V."/>
            <person name="Buss L.W."/>
            <person name="Schierwater B."/>
            <person name="Dellaporta S.L."/>
            <person name="Rokhsar D.S."/>
        </authorList>
    </citation>
    <scope>NUCLEOTIDE SEQUENCE [LARGE SCALE GENOMIC DNA]</scope>
    <source>
        <strain evidence="12 13">Grell-BS-1999</strain>
    </source>
</reference>
<dbReference type="AlphaFoldDB" id="B3S4L5"/>
<dbReference type="GO" id="GO:0006906">
    <property type="term" value="P:vesicle fusion"/>
    <property type="evidence" value="ECO:0000318"/>
    <property type="project" value="GO_Central"/>
</dbReference>
<dbReference type="SMART" id="SM00503">
    <property type="entry name" value="SynN"/>
    <property type="match status" value="1"/>
</dbReference>
<dbReference type="Proteomes" id="UP000009022">
    <property type="component" value="Unassembled WGS sequence"/>
</dbReference>
<dbReference type="InterPro" id="IPR000727">
    <property type="entry name" value="T_SNARE_dom"/>
</dbReference>
<keyword evidence="5 10" id="KW-0812">Transmembrane</keyword>
<dbReference type="PhylomeDB" id="B3S4L5"/>
<keyword evidence="4" id="KW-0813">Transport</keyword>
<feature type="domain" description="T-SNARE coiled-coil homology" evidence="11">
    <location>
        <begin position="193"/>
        <end position="255"/>
    </location>
</feature>
<dbReference type="KEGG" id="tad:TRIADDRAFT_66400"/>
<dbReference type="GO" id="GO:0006887">
    <property type="term" value="P:exocytosis"/>
    <property type="evidence" value="ECO:0000318"/>
    <property type="project" value="GO_Central"/>
</dbReference>
<dbReference type="InterPro" id="IPR045242">
    <property type="entry name" value="Syntaxin"/>
</dbReference>
<accession>B3S4L5</accession>
<dbReference type="PANTHER" id="PTHR19957:SF307">
    <property type="entry name" value="PROTEIN SSO1-RELATED"/>
    <property type="match status" value="1"/>
</dbReference>
<dbReference type="Gene3D" id="1.20.58.70">
    <property type="match status" value="1"/>
</dbReference>
<dbReference type="EMBL" id="DS985249">
    <property type="protein sequence ID" value="EDV22652.1"/>
    <property type="molecule type" value="Genomic_DNA"/>
</dbReference>
<dbReference type="CDD" id="cd00179">
    <property type="entry name" value="SynN"/>
    <property type="match status" value="1"/>
</dbReference>
<evidence type="ECO:0000256" key="2">
    <source>
        <dbReference type="ARBA" id="ARBA00004211"/>
    </source>
</evidence>
<dbReference type="InParanoid" id="B3S4L5"/>
<dbReference type="FunFam" id="1.20.5.110:FF:000022">
    <property type="entry name" value="Syntaxin 19"/>
    <property type="match status" value="1"/>
</dbReference>
<dbReference type="eggNOG" id="KOG0810">
    <property type="taxonomic scope" value="Eukaryota"/>
</dbReference>
<dbReference type="GO" id="GO:0005886">
    <property type="term" value="C:plasma membrane"/>
    <property type="evidence" value="ECO:0000318"/>
    <property type="project" value="GO_Central"/>
</dbReference>
<dbReference type="GO" id="GO:0000149">
    <property type="term" value="F:SNARE binding"/>
    <property type="evidence" value="ECO:0000318"/>
    <property type="project" value="GO_Central"/>
</dbReference>
<evidence type="ECO:0000256" key="10">
    <source>
        <dbReference type="SAM" id="Phobius"/>
    </source>
</evidence>
<dbReference type="PANTHER" id="PTHR19957">
    <property type="entry name" value="SYNTAXIN"/>
    <property type="match status" value="1"/>
</dbReference>
<evidence type="ECO:0000256" key="9">
    <source>
        <dbReference type="RuleBase" id="RU003858"/>
    </source>
</evidence>
<dbReference type="STRING" id="10228.B3S4L5"/>
<evidence type="ECO:0000313" key="12">
    <source>
        <dbReference type="EMBL" id="EDV22652.1"/>
    </source>
</evidence>
<sequence>MKDKLAALKQFRHDRNEYLNGDEEEYGYMDEFFEQVEEIRQGIEKITYNVEQANKTQIIILTDPRMEKEAEGRLIDLTSEIKRFANRIKARLKVMEQDIQQQETMDGLSADVRIKKSQCTALSKNYIDVMSEYNMQQIEYKEKCKARLETQLKITQQKVSEEDIDEMLESGGPAPRIFTSGLMIDSAEAKRTLSLIESRHKEIMKLEKNLSDLAELFQDMGQLISVQGEMIDRIEYNVAQTTDYVERAKEDTKKATKYQSKARRKKVIIIVCIIILALVIAGVFGGIFGSRGV</sequence>
<dbReference type="SUPFAM" id="SSF47661">
    <property type="entry name" value="t-snare proteins"/>
    <property type="match status" value="1"/>
</dbReference>
<keyword evidence="6 10" id="KW-1133">Transmembrane helix</keyword>
<keyword evidence="8 10" id="KW-0472">Membrane</keyword>
<organism evidence="12 13">
    <name type="scientific">Trichoplax adhaerens</name>
    <name type="common">Trichoplax reptans</name>
    <dbReference type="NCBI Taxonomy" id="10228"/>
    <lineage>
        <taxon>Eukaryota</taxon>
        <taxon>Metazoa</taxon>
        <taxon>Placozoa</taxon>
        <taxon>Uniplacotomia</taxon>
        <taxon>Trichoplacea</taxon>
        <taxon>Trichoplacidae</taxon>
        <taxon>Trichoplax</taxon>
    </lineage>
</organism>
<dbReference type="GO" id="GO:0031201">
    <property type="term" value="C:SNARE complex"/>
    <property type="evidence" value="ECO:0000318"/>
    <property type="project" value="GO_Central"/>
</dbReference>
<evidence type="ECO:0000256" key="3">
    <source>
        <dbReference type="ARBA" id="ARBA00009063"/>
    </source>
</evidence>
<dbReference type="GO" id="GO:0048278">
    <property type="term" value="P:vesicle docking"/>
    <property type="evidence" value="ECO:0000318"/>
    <property type="project" value="GO_Central"/>
</dbReference>
<gene>
    <name evidence="12" type="ORF">TRIADDRAFT_66400</name>
</gene>
<dbReference type="PROSITE" id="PS00914">
    <property type="entry name" value="SYNTAXIN"/>
    <property type="match status" value="1"/>
</dbReference>
<evidence type="ECO:0000313" key="13">
    <source>
        <dbReference type="Proteomes" id="UP000009022"/>
    </source>
</evidence>
<dbReference type="HOGENOM" id="CLU_042423_2_2_1"/>
<dbReference type="Pfam" id="PF05739">
    <property type="entry name" value="SNARE"/>
    <property type="match status" value="1"/>
</dbReference>
<proteinExistence type="inferred from homology"/>
<name>B3S4L5_TRIAD</name>
<dbReference type="PROSITE" id="PS50192">
    <property type="entry name" value="T_SNARE"/>
    <property type="match status" value="1"/>
</dbReference>
<feature type="transmembrane region" description="Helical" evidence="10">
    <location>
        <begin position="267"/>
        <end position="288"/>
    </location>
</feature>
<dbReference type="InterPro" id="IPR006011">
    <property type="entry name" value="Syntaxin_N"/>
</dbReference>
<comment type="subcellular location">
    <subcellularLocation>
        <location evidence="1">Endomembrane system</location>
        <topology evidence="1">Peripheral membrane protein</topology>
    </subcellularLocation>
    <subcellularLocation>
        <location evidence="2">Membrane</location>
        <topology evidence="2">Single-pass type IV membrane protein</topology>
    </subcellularLocation>
</comment>
<dbReference type="Gene3D" id="1.20.5.110">
    <property type="match status" value="1"/>
</dbReference>
<evidence type="ECO:0000259" key="11">
    <source>
        <dbReference type="PROSITE" id="PS50192"/>
    </source>
</evidence>
<evidence type="ECO:0000256" key="1">
    <source>
        <dbReference type="ARBA" id="ARBA00004184"/>
    </source>
</evidence>
<dbReference type="GeneID" id="6756408"/>
<dbReference type="SMR" id="B3S4L5"/>
<evidence type="ECO:0000256" key="6">
    <source>
        <dbReference type="ARBA" id="ARBA00022989"/>
    </source>
</evidence>
<dbReference type="InterPro" id="IPR010989">
    <property type="entry name" value="SNARE"/>
</dbReference>
<dbReference type="FunFam" id="1.20.58.70:FF:000011">
    <property type="entry name" value="Syntaxin 4"/>
    <property type="match status" value="1"/>
</dbReference>
<evidence type="ECO:0000256" key="7">
    <source>
        <dbReference type="ARBA" id="ARBA00023054"/>
    </source>
</evidence>
<comment type="similarity">
    <text evidence="3 9">Belongs to the syntaxin family.</text>
</comment>
<dbReference type="CTD" id="6756408"/>
<dbReference type="GO" id="GO:0006886">
    <property type="term" value="P:intracellular protein transport"/>
    <property type="evidence" value="ECO:0000318"/>
    <property type="project" value="GO_Central"/>
</dbReference>
<keyword evidence="13" id="KW-1185">Reference proteome</keyword>
<dbReference type="GO" id="GO:0005484">
    <property type="term" value="F:SNAP receptor activity"/>
    <property type="evidence" value="ECO:0000318"/>
    <property type="project" value="GO_Central"/>
</dbReference>
<evidence type="ECO:0000256" key="5">
    <source>
        <dbReference type="ARBA" id="ARBA00022692"/>
    </source>
</evidence>